<comment type="caution">
    <text evidence="2">The sequence shown here is derived from an EMBL/GenBank/DDBJ whole genome shotgun (WGS) entry which is preliminary data.</text>
</comment>
<evidence type="ECO:0000313" key="3">
    <source>
        <dbReference type="Proteomes" id="UP000826656"/>
    </source>
</evidence>
<evidence type="ECO:0008006" key="4">
    <source>
        <dbReference type="Google" id="ProtNLM"/>
    </source>
</evidence>
<keyword evidence="1" id="KW-0175">Coiled coil</keyword>
<proteinExistence type="predicted"/>
<dbReference type="EMBL" id="JAIVGD010000028">
    <property type="protein sequence ID" value="KAH0738116.1"/>
    <property type="molecule type" value="Genomic_DNA"/>
</dbReference>
<sequence length="432" mass="50417">MVHPGRGKCQKRKKDSNVPLQVVDCTPLQLWAWWNDMGLIEQGIIFKYLGFLTRIMQVEPKRDAIEALLSFWNPTNNVFRFSNFEMTLTLEEITGFTGFGVRLHHQRLISPRGISINKFFQHLNICKVKEQSLDKEHLYRPPTVARFIQDRSDYITSHSQRVEKYRCPEGRCATIRTAAGFTIGPKIWDGCLVMGIGTMVKERHTGETHPEYSNWIEQQPRLQVRPERSVKEPIDHEAKMKVKIELAMRDYLAENQELRANLELAKAALTQQQVEFEEERAKAIQRETLLRGQVDLATIRGTQVAELAVSRQQQLRTCDQKSQTDFDQERAQWIRERGRLREEIESVSTQERRTREMVASRDQQIRGWNQTCNSLRSKVRRLADRTAQMGLDYEEMNHEQFLVEVPEFAEYLMNSVQDIYQSVGGRVRPPSP</sequence>
<evidence type="ECO:0000313" key="2">
    <source>
        <dbReference type="EMBL" id="KAH0738116.1"/>
    </source>
</evidence>
<gene>
    <name evidence="2" type="ORF">KY290_036821</name>
</gene>
<reference evidence="2 3" key="1">
    <citation type="journal article" date="2021" name="bioRxiv">
        <title>Chromosome-scale and haplotype-resolved genome assembly of a tetraploid potato cultivar.</title>
        <authorList>
            <person name="Sun H."/>
            <person name="Jiao W.-B."/>
            <person name="Krause K."/>
            <person name="Campoy J.A."/>
            <person name="Goel M."/>
            <person name="Folz-Donahue K."/>
            <person name="Kukat C."/>
            <person name="Huettel B."/>
            <person name="Schneeberger K."/>
        </authorList>
    </citation>
    <scope>NUCLEOTIDE SEQUENCE [LARGE SCALE GENOMIC DNA]</scope>
    <source>
        <strain evidence="2">SolTubOtavaFocal</strain>
        <tissue evidence="2">Leaves</tissue>
    </source>
</reference>
<dbReference type="Proteomes" id="UP000826656">
    <property type="component" value="Unassembled WGS sequence"/>
</dbReference>
<evidence type="ECO:0000256" key="1">
    <source>
        <dbReference type="SAM" id="Coils"/>
    </source>
</evidence>
<organism evidence="2 3">
    <name type="scientific">Solanum tuberosum</name>
    <name type="common">Potato</name>
    <dbReference type="NCBI Taxonomy" id="4113"/>
    <lineage>
        <taxon>Eukaryota</taxon>
        <taxon>Viridiplantae</taxon>
        <taxon>Streptophyta</taxon>
        <taxon>Embryophyta</taxon>
        <taxon>Tracheophyta</taxon>
        <taxon>Spermatophyta</taxon>
        <taxon>Magnoliopsida</taxon>
        <taxon>eudicotyledons</taxon>
        <taxon>Gunneridae</taxon>
        <taxon>Pentapetalae</taxon>
        <taxon>asterids</taxon>
        <taxon>lamiids</taxon>
        <taxon>Solanales</taxon>
        <taxon>Solanaceae</taxon>
        <taxon>Solanoideae</taxon>
        <taxon>Solaneae</taxon>
        <taxon>Solanum</taxon>
    </lineage>
</organism>
<feature type="coiled-coil region" evidence="1">
    <location>
        <begin position="241"/>
        <end position="287"/>
    </location>
</feature>
<protein>
    <recommendedName>
        <fullName evidence="4">Aminotransferase-like plant mobile domain-containing protein</fullName>
    </recommendedName>
</protein>
<keyword evidence="3" id="KW-1185">Reference proteome</keyword>
<name>A0ABQ7TTT2_SOLTU</name>
<accession>A0ABQ7TTT2</accession>